<feature type="region of interest" description="Disordered" evidence="3">
    <location>
        <begin position="248"/>
        <end position="271"/>
    </location>
</feature>
<dbReference type="EMBL" id="CM035407">
    <property type="protein sequence ID" value="KAH7443834.1"/>
    <property type="molecule type" value="Genomic_DNA"/>
</dbReference>
<dbReference type="CDD" id="cd23128">
    <property type="entry name" value="RING-HC_MIP1-like"/>
    <property type="match status" value="1"/>
</dbReference>
<keyword evidence="1" id="KW-0479">Metal-binding</keyword>
<dbReference type="Pfam" id="PF13920">
    <property type="entry name" value="zf-C3HC4_3"/>
    <property type="match status" value="1"/>
</dbReference>
<organism evidence="5 6">
    <name type="scientific">Ceratopteris richardii</name>
    <name type="common">Triangle waterfern</name>
    <dbReference type="NCBI Taxonomy" id="49495"/>
    <lineage>
        <taxon>Eukaryota</taxon>
        <taxon>Viridiplantae</taxon>
        <taxon>Streptophyta</taxon>
        <taxon>Embryophyta</taxon>
        <taxon>Tracheophyta</taxon>
        <taxon>Polypodiopsida</taxon>
        <taxon>Polypodiidae</taxon>
        <taxon>Polypodiales</taxon>
        <taxon>Pteridineae</taxon>
        <taxon>Pteridaceae</taxon>
        <taxon>Parkerioideae</taxon>
        <taxon>Ceratopteris</taxon>
    </lineage>
</organism>
<dbReference type="EMBL" id="CM035407">
    <property type="protein sequence ID" value="KAH7443839.1"/>
    <property type="molecule type" value="Genomic_DNA"/>
</dbReference>
<comment type="caution">
    <text evidence="5">The sequence shown here is derived from an EMBL/GenBank/DDBJ whole genome shotgun (WGS) entry which is preliminary data.</text>
</comment>
<dbReference type="EMBL" id="CM035407">
    <property type="protein sequence ID" value="KAH7443836.1"/>
    <property type="molecule type" value="Genomic_DNA"/>
</dbReference>
<name>A0A8T2VHA4_CERRI</name>
<evidence type="ECO:0000256" key="1">
    <source>
        <dbReference type="PROSITE-ProRule" id="PRU00175"/>
    </source>
</evidence>
<dbReference type="EMBL" id="CM035407">
    <property type="protein sequence ID" value="KAH7443835.1"/>
    <property type="molecule type" value="Genomic_DNA"/>
</dbReference>
<sequence>MEKNAHSSLVVSSMDNCYVPCSNWTPNVEQLSQVPLTQLTNGCGKLLSPGAKAPNYTPDEESDVAVSLCMNGPLKSDASSLCFHDSTSGNPVKMQQQSFVQDGMNAPMVPSSSGESPHRLEHLTLNTALSLDARCPSESKFLTNGLGTAVTSISIPETTGNFTGVNVLQSPFIPRQVVKPHPETPGIAGSGKAKMQGRASMPDLAGKAPSQDGVPSISCGECNENLGFNAPGTELSLAIASVVDTGADNTEDSQSFASSFEGASQNSSVNNIDKSASRKDEMFLRLIQQVRELEVQLQERKAWAHQKALQAACKFSKDMAELRSLRLEHEEILCLKRDTQALEDNTMKRLTEMESALRKASAQVDKANASVRKLETENAELKAEMEAAKLSAAESNAKCQEVAKREKKSWKKIQAWEKQKAKMVEEIAKQKQNMIQAQDQLVNIKIQQHEMEMRWHLEEKAKEDALSLANAEKWAREQLELAAKRREETWRQKADADFQRHKDDIQRLESELEQLKLTAESSSLEFSTGMSVHTTDTNGLQFLKDTSSQLLQELAELQDSRDICRDRECVMCMSEESSVVFLPCAHQIVCTNCNDLHQKQGMRDCPSCRTVIQRRIQVLSAPTKH</sequence>
<evidence type="ECO:0000313" key="5">
    <source>
        <dbReference type="EMBL" id="KAH7443839.1"/>
    </source>
</evidence>
<evidence type="ECO:0000256" key="3">
    <source>
        <dbReference type="SAM" id="MobiDB-lite"/>
    </source>
</evidence>
<evidence type="ECO:0000313" key="6">
    <source>
        <dbReference type="Proteomes" id="UP000825935"/>
    </source>
</evidence>
<dbReference type="InterPro" id="IPR001841">
    <property type="entry name" value="Znf_RING"/>
</dbReference>
<protein>
    <recommendedName>
        <fullName evidence="4">RING-type domain-containing protein</fullName>
    </recommendedName>
</protein>
<keyword evidence="1" id="KW-0863">Zinc-finger</keyword>
<proteinExistence type="predicted"/>
<keyword evidence="2" id="KW-0175">Coiled coil</keyword>
<gene>
    <name evidence="5" type="ORF">KP509_02G052700</name>
</gene>
<dbReference type="Proteomes" id="UP000825935">
    <property type="component" value="Chromosome 2"/>
</dbReference>
<dbReference type="OMA" id="ECDSSHC"/>
<dbReference type="GO" id="GO:0008270">
    <property type="term" value="F:zinc ion binding"/>
    <property type="evidence" value="ECO:0007669"/>
    <property type="project" value="UniProtKB-KW"/>
</dbReference>
<accession>A0A8T2VHA4</accession>
<reference evidence="5" key="1">
    <citation type="submission" date="2021-08" db="EMBL/GenBank/DDBJ databases">
        <title>WGS assembly of Ceratopteris richardii.</title>
        <authorList>
            <person name="Marchant D.B."/>
            <person name="Chen G."/>
            <person name="Jenkins J."/>
            <person name="Shu S."/>
            <person name="Leebens-Mack J."/>
            <person name="Grimwood J."/>
            <person name="Schmutz J."/>
            <person name="Soltis P."/>
            <person name="Soltis D."/>
            <person name="Chen Z.-H."/>
        </authorList>
    </citation>
    <scope>NUCLEOTIDE SEQUENCE</scope>
    <source>
        <strain evidence="5">Whitten #5841</strain>
        <tissue evidence="5">Leaf</tissue>
    </source>
</reference>
<dbReference type="InterPro" id="IPR046934">
    <property type="entry name" value="PIR2-like"/>
</dbReference>
<evidence type="ECO:0000259" key="4">
    <source>
        <dbReference type="PROSITE" id="PS50089"/>
    </source>
</evidence>
<feature type="compositionally biased region" description="Polar residues" evidence="3">
    <location>
        <begin position="252"/>
        <end position="271"/>
    </location>
</feature>
<dbReference type="AlphaFoldDB" id="A0A8T2VHA4"/>
<keyword evidence="6" id="KW-1185">Reference proteome</keyword>
<dbReference type="PANTHER" id="PTHR46405">
    <property type="entry name" value="OS05G0141500 PROTEIN"/>
    <property type="match status" value="1"/>
</dbReference>
<feature type="coiled-coil region" evidence="2">
    <location>
        <begin position="350"/>
        <end position="447"/>
    </location>
</feature>
<dbReference type="PANTHER" id="PTHR46405:SF3">
    <property type="entry name" value="RING_U-BOX SUPERFAMILY PROTEIN"/>
    <property type="match status" value="1"/>
</dbReference>
<dbReference type="OrthoDB" id="1711136at2759"/>
<dbReference type="Gene3D" id="3.30.40.10">
    <property type="entry name" value="Zinc/RING finger domain, C3HC4 (zinc finger)"/>
    <property type="match status" value="1"/>
</dbReference>
<dbReference type="InterPro" id="IPR013083">
    <property type="entry name" value="Znf_RING/FYVE/PHD"/>
</dbReference>
<dbReference type="SUPFAM" id="SSF57850">
    <property type="entry name" value="RING/U-box"/>
    <property type="match status" value="1"/>
</dbReference>
<feature type="coiled-coil region" evidence="2">
    <location>
        <begin position="491"/>
        <end position="560"/>
    </location>
</feature>
<keyword evidence="1" id="KW-0862">Zinc</keyword>
<feature type="domain" description="RING-type" evidence="4">
    <location>
        <begin position="569"/>
        <end position="609"/>
    </location>
</feature>
<evidence type="ECO:0000256" key="2">
    <source>
        <dbReference type="SAM" id="Coils"/>
    </source>
</evidence>
<dbReference type="PROSITE" id="PS50089">
    <property type="entry name" value="ZF_RING_2"/>
    <property type="match status" value="1"/>
</dbReference>